<evidence type="ECO:0000313" key="8">
    <source>
        <dbReference type="Proteomes" id="UP000626092"/>
    </source>
</evidence>
<proteinExistence type="predicted"/>
<evidence type="ECO:0000256" key="5">
    <source>
        <dbReference type="ARBA" id="ARBA00023180"/>
    </source>
</evidence>
<name>A0A834LFU6_RHOSS</name>
<dbReference type="AlphaFoldDB" id="A0A834LFU6"/>
<dbReference type="InterPro" id="IPR006946">
    <property type="entry name" value="DGR2-like_dom"/>
</dbReference>
<dbReference type="InterPro" id="IPR052437">
    <property type="entry name" value="Pectin_Meth_Modulator"/>
</dbReference>
<sequence>MKAVTMSLKLLIDTDAKRVLFADAGEDFGGSLITDQYWGASAKTSSGASKTGVCRTFTRHIYFRGAAKKPSSTCFYMVLDDLMVKPMSTTLSSLFCPVERVRWQRRLRDPTIGRLLSSSASADDPTTIPSWKSNGTVELIDSGQKQGGMILIVPQGSHAVLLGNDAEISQEVSGVEKGSVYSVMFVAAHM</sequence>
<evidence type="ECO:0000256" key="3">
    <source>
        <dbReference type="ARBA" id="ARBA00022525"/>
    </source>
</evidence>
<organism evidence="7 8">
    <name type="scientific">Rhododendron simsii</name>
    <name type="common">Sims's rhododendron</name>
    <dbReference type="NCBI Taxonomy" id="118357"/>
    <lineage>
        <taxon>Eukaryota</taxon>
        <taxon>Viridiplantae</taxon>
        <taxon>Streptophyta</taxon>
        <taxon>Embryophyta</taxon>
        <taxon>Tracheophyta</taxon>
        <taxon>Spermatophyta</taxon>
        <taxon>Magnoliopsida</taxon>
        <taxon>eudicotyledons</taxon>
        <taxon>Gunneridae</taxon>
        <taxon>Pentapetalae</taxon>
        <taxon>asterids</taxon>
        <taxon>Ericales</taxon>
        <taxon>Ericaceae</taxon>
        <taxon>Ericoideae</taxon>
        <taxon>Rhodoreae</taxon>
        <taxon>Rhododendron</taxon>
    </lineage>
</organism>
<gene>
    <name evidence="7" type="ORF">RHSIM_Rhsim09G0159400</name>
</gene>
<dbReference type="Proteomes" id="UP000626092">
    <property type="component" value="Unassembled WGS sequence"/>
</dbReference>
<dbReference type="GO" id="GO:0005886">
    <property type="term" value="C:plasma membrane"/>
    <property type="evidence" value="ECO:0007669"/>
    <property type="project" value="TreeGrafter"/>
</dbReference>
<comment type="subcellular location">
    <subcellularLocation>
        <location evidence="1">Cell envelope</location>
    </subcellularLocation>
    <subcellularLocation>
        <location evidence="2">Secreted</location>
    </subcellularLocation>
</comment>
<dbReference type="OrthoDB" id="1727377at2759"/>
<keyword evidence="5" id="KW-0325">Glycoprotein</keyword>
<dbReference type="PANTHER" id="PTHR31265">
    <property type="entry name" value="OS02G0527500 PROTEIN-RELATED"/>
    <property type="match status" value="1"/>
</dbReference>
<evidence type="ECO:0000256" key="1">
    <source>
        <dbReference type="ARBA" id="ARBA00004196"/>
    </source>
</evidence>
<evidence type="ECO:0000256" key="4">
    <source>
        <dbReference type="ARBA" id="ARBA00022729"/>
    </source>
</evidence>
<keyword evidence="3" id="KW-0964">Secreted</keyword>
<evidence type="ECO:0000256" key="2">
    <source>
        <dbReference type="ARBA" id="ARBA00004613"/>
    </source>
</evidence>
<feature type="domain" description="DUF642" evidence="6">
    <location>
        <begin position="122"/>
        <end position="189"/>
    </location>
</feature>
<keyword evidence="4" id="KW-0732">Signal</keyword>
<keyword evidence="8" id="KW-1185">Reference proteome</keyword>
<reference evidence="7" key="1">
    <citation type="submission" date="2019-11" db="EMBL/GenBank/DDBJ databases">
        <authorList>
            <person name="Liu Y."/>
            <person name="Hou J."/>
            <person name="Li T.-Q."/>
            <person name="Guan C.-H."/>
            <person name="Wu X."/>
            <person name="Wu H.-Z."/>
            <person name="Ling F."/>
            <person name="Zhang R."/>
            <person name="Shi X.-G."/>
            <person name="Ren J.-P."/>
            <person name="Chen E.-F."/>
            <person name="Sun J.-M."/>
        </authorList>
    </citation>
    <scope>NUCLEOTIDE SEQUENCE</scope>
    <source>
        <strain evidence="7">Adult_tree_wgs_1</strain>
        <tissue evidence="7">Leaves</tissue>
    </source>
</reference>
<evidence type="ECO:0000313" key="7">
    <source>
        <dbReference type="EMBL" id="KAF7133323.1"/>
    </source>
</evidence>
<protein>
    <recommendedName>
        <fullName evidence="6">DUF642 domain-containing protein</fullName>
    </recommendedName>
</protein>
<evidence type="ECO:0000259" key="6">
    <source>
        <dbReference type="Pfam" id="PF04862"/>
    </source>
</evidence>
<dbReference type="Pfam" id="PF04862">
    <property type="entry name" value="DUF642"/>
    <property type="match status" value="1"/>
</dbReference>
<dbReference type="GO" id="GO:0005576">
    <property type="term" value="C:extracellular region"/>
    <property type="evidence" value="ECO:0007669"/>
    <property type="project" value="UniProtKB-SubCell"/>
</dbReference>
<comment type="caution">
    <text evidence="7">The sequence shown here is derived from an EMBL/GenBank/DDBJ whole genome shotgun (WGS) entry which is preliminary data.</text>
</comment>
<accession>A0A834LFU6</accession>
<dbReference type="EMBL" id="WJXA01000009">
    <property type="protein sequence ID" value="KAF7133323.1"/>
    <property type="molecule type" value="Genomic_DNA"/>
</dbReference>
<dbReference type="PANTHER" id="PTHR31265:SF1">
    <property type="entry name" value="OS01G0756600 PROTEIN"/>
    <property type="match status" value="1"/>
</dbReference>